<dbReference type="PANTHER" id="PTHR22934:SF25">
    <property type="entry name" value="DEVELOPMENTAL REGULATORY PROTEIN WETA"/>
    <property type="match status" value="1"/>
</dbReference>
<keyword evidence="3" id="KW-0749">Sporulation</keyword>
<dbReference type="InterPro" id="IPR040112">
    <property type="entry name" value="WetA"/>
</dbReference>
<feature type="compositionally biased region" description="Polar residues" evidence="8">
    <location>
        <begin position="430"/>
        <end position="457"/>
    </location>
</feature>
<evidence type="ECO:0000256" key="2">
    <source>
        <dbReference type="ARBA" id="ARBA00015342"/>
    </source>
</evidence>
<dbReference type="PANTHER" id="PTHR22934">
    <property type="entry name" value="PROTEIN ESC1/WETA-RELATED"/>
    <property type="match status" value="1"/>
</dbReference>
<sequence>MSLHITPAYPNDQGYDSLRLGFEDLGNDFFDQFLTFSPADNERPDFPDFEVPESTLRERFLIDGQSRATSPILGQDQLRESMADICESEYTENSTSSQHFAPKRNQFYSESTGRAAISDTELLTLEGITLQSPHLTRNVDEEFVPASPTPLRRKPRLVESLTRSLRKPSARSARSPIRKTSASPTMMCASRYSQNDFDIWGPRLQLDPTKFNFDFQQQNSPLSPPPSAKVSNASESSLISACKMDNSDPFTYNPAFSQPAQHYSGARPADYHTPLATPTLEAHHSRRPSFQQTPPDSVLFPATPQFPPSNSWPQDQTTAEYNYAASNSFVQDSDAPPVWWNHASTAPMAQPSPSTFHNNPQRATKTLAAQLQNELAYNANELAMSHSSLTNGLMISIPDDNQVSQSFVVSSPSLLSPHQTQGGYFNLQEQAPQPYHTPTRQQFTPRPQYLSSPTIGHSRNRSSSSTDSPSPKSASTPTFHVRKRRTAGQKGHEPRAPSLGGGVDFVNFTPSDSKKILTGVAPSGSSKTKARREKEALEKRRRLSQAAVRAVRAAGGSVESLVEEGLFV</sequence>
<comment type="caution">
    <text evidence="9">The sequence shown here is derived from an EMBL/GenBank/DDBJ whole genome shotgun (WGS) entry which is preliminary data.</text>
</comment>
<keyword evidence="6" id="KW-0804">Transcription</keyword>
<accession>A0ABR4PR26</accession>
<evidence type="ECO:0000313" key="9">
    <source>
        <dbReference type="EMBL" id="KAL3425788.1"/>
    </source>
</evidence>
<organism evidence="9 10">
    <name type="scientific">Phlyctema vagabunda</name>
    <dbReference type="NCBI Taxonomy" id="108571"/>
    <lineage>
        <taxon>Eukaryota</taxon>
        <taxon>Fungi</taxon>
        <taxon>Dikarya</taxon>
        <taxon>Ascomycota</taxon>
        <taxon>Pezizomycotina</taxon>
        <taxon>Leotiomycetes</taxon>
        <taxon>Helotiales</taxon>
        <taxon>Dermateaceae</taxon>
        <taxon>Phlyctema</taxon>
    </lineage>
</organism>
<keyword evidence="10" id="KW-1185">Reference proteome</keyword>
<evidence type="ECO:0000256" key="3">
    <source>
        <dbReference type="ARBA" id="ARBA00022969"/>
    </source>
</evidence>
<feature type="region of interest" description="Disordered" evidence="8">
    <location>
        <begin position="281"/>
        <end position="316"/>
    </location>
</feature>
<feature type="region of interest" description="Disordered" evidence="8">
    <location>
        <begin position="430"/>
        <end position="538"/>
    </location>
</feature>
<evidence type="ECO:0000256" key="6">
    <source>
        <dbReference type="ARBA" id="ARBA00023163"/>
    </source>
</evidence>
<gene>
    <name evidence="9" type="ORF">PVAG01_02579</name>
</gene>
<evidence type="ECO:0000256" key="7">
    <source>
        <dbReference type="ARBA" id="ARBA00023321"/>
    </source>
</evidence>
<evidence type="ECO:0000256" key="8">
    <source>
        <dbReference type="SAM" id="MobiDB-lite"/>
    </source>
</evidence>
<feature type="region of interest" description="Disordered" evidence="8">
    <location>
        <begin position="161"/>
        <end position="184"/>
    </location>
</feature>
<keyword evidence="4" id="KW-0805">Transcription regulation</keyword>
<reference evidence="9 10" key="1">
    <citation type="submission" date="2024-06" db="EMBL/GenBank/DDBJ databases">
        <title>Complete genome of Phlyctema vagabunda strain 19-DSS-EL-015.</title>
        <authorList>
            <person name="Fiorenzani C."/>
        </authorList>
    </citation>
    <scope>NUCLEOTIDE SEQUENCE [LARGE SCALE GENOMIC DNA]</scope>
    <source>
        <strain evidence="9 10">19-DSS-EL-015</strain>
    </source>
</reference>
<protein>
    <recommendedName>
        <fullName evidence="2">Developmental regulatory protein wetA</fullName>
    </recommendedName>
</protein>
<evidence type="ECO:0000256" key="1">
    <source>
        <dbReference type="ARBA" id="ARBA00008881"/>
    </source>
</evidence>
<keyword evidence="5" id="KW-0010">Activator</keyword>
<evidence type="ECO:0000256" key="4">
    <source>
        <dbReference type="ARBA" id="ARBA00023015"/>
    </source>
</evidence>
<name>A0ABR4PR26_9HELO</name>
<proteinExistence type="inferred from homology"/>
<dbReference type="Proteomes" id="UP001629113">
    <property type="component" value="Unassembled WGS sequence"/>
</dbReference>
<comment type="similarity">
    <text evidence="1">Belongs to the wetA family.</text>
</comment>
<evidence type="ECO:0000313" key="10">
    <source>
        <dbReference type="Proteomes" id="UP001629113"/>
    </source>
</evidence>
<dbReference type="EMBL" id="JBFCZG010000002">
    <property type="protein sequence ID" value="KAL3425788.1"/>
    <property type="molecule type" value="Genomic_DNA"/>
</dbReference>
<keyword evidence="7" id="KW-0183">Conidiation</keyword>
<evidence type="ECO:0000256" key="5">
    <source>
        <dbReference type="ARBA" id="ARBA00023159"/>
    </source>
</evidence>
<feature type="compositionally biased region" description="Low complexity" evidence="8">
    <location>
        <begin position="462"/>
        <end position="478"/>
    </location>
</feature>